<feature type="transmembrane region" description="Helical" evidence="1">
    <location>
        <begin position="269"/>
        <end position="291"/>
    </location>
</feature>
<dbReference type="PROSITE" id="PS51257">
    <property type="entry name" value="PROKAR_LIPOPROTEIN"/>
    <property type="match status" value="1"/>
</dbReference>
<dbReference type="HOGENOM" id="CLU_638590_0_0_1"/>
<evidence type="ECO:0000256" key="1">
    <source>
        <dbReference type="SAM" id="Phobius"/>
    </source>
</evidence>
<evidence type="ECO:0000313" key="2">
    <source>
        <dbReference type="EMBL" id="EED94588.1"/>
    </source>
</evidence>
<dbReference type="KEGG" id="tps:THAPSDRAFT_2107"/>
<dbReference type="PaxDb" id="35128-Thaps2107"/>
<feature type="transmembrane region" description="Helical" evidence="1">
    <location>
        <begin position="298"/>
        <end position="319"/>
    </location>
</feature>
<reference evidence="2 3" key="2">
    <citation type="journal article" date="2008" name="Nature">
        <title>The Phaeodactylum genome reveals the evolutionary history of diatom genomes.</title>
        <authorList>
            <person name="Bowler C."/>
            <person name="Allen A.E."/>
            <person name="Badger J.H."/>
            <person name="Grimwood J."/>
            <person name="Jabbari K."/>
            <person name="Kuo A."/>
            <person name="Maheswari U."/>
            <person name="Martens C."/>
            <person name="Maumus F."/>
            <person name="Otillar R.P."/>
            <person name="Rayko E."/>
            <person name="Salamov A."/>
            <person name="Vandepoele K."/>
            <person name="Beszteri B."/>
            <person name="Gruber A."/>
            <person name="Heijde M."/>
            <person name="Katinka M."/>
            <person name="Mock T."/>
            <person name="Valentin K."/>
            <person name="Verret F."/>
            <person name="Berges J.A."/>
            <person name="Brownlee C."/>
            <person name="Cadoret J.P."/>
            <person name="Chiovitti A."/>
            <person name="Choi C.J."/>
            <person name="Coesel S."/>
            <person name="De Martino A."/>
            <person name="Detter J.C."/>
            <person name="Durkin C."/>
            <person name="Falciatore A."/>
            <person name="Fournet J."/>
            <person name="Haruta M."/>
            <person name="Huysman M.J."/>
            <person name="Jenkins B.D."/>
            <person name="Jiroutova K."/>
            <person name="Jorgensen R.E."/>
            <person name="Joubert Y."/>
            <person name="Kaplan A."/>
            <person name="Kroger N."/>
            <person name="Kroth P.G."/>
            <person name="La Roche J."/>
            <person name="Lindquist E."/>
            <person name="Lommer M."/>
            <person name="Martin-Jezequel V."/>
            <person name="Lopez P.J."/>
            <person name="Lucas S."/>
            <person name="Mangogna M."/>
            <person name="McGinnis K."/>
            <person name="Medlin L.K."/>
            <person name="Montsant A."/>
            <person name="Oudot-Le Secq M.P."/>
            <person name="Napoli C."/>
            <person name="Obornik M."/>
            <person name="Parker M.S."/>
            <person name="Petit J.L."/>
            <person name="Porcel B.M."/>
            <person name="Poulsen N."/>
            <person name="Robison M."/>
            <person name="Rychlewski L."/>
            <person name="Rynearson T.A."/>
            <person name="Schmutz J."/>
            <person name="Shapiro H."/>
            <person name="Siaut M."/>
            <person name="Stanley M."/>
            <person name="Sussman M.R."/>
            <person name="Taylor A.R."/>
            <person name="Vardi A."/>
            <person name="von Dassow P."/>
            <person name="Vyverman W."/>
            <person name="Willis A."/>
            <person name="Wyrwicz L.S."/>
            <person name="Rokhsar D.S."/>
            <person name="Weissenbach J."/>
            <person name="Armbrust E.V."/>
            <person name="Green B.R."/>
            <person name="Van de Peer Y."/>
            <person name="Grigoriev I.V."/>
        </authorList>
    </citation>
    <scope>NUCLEOTIDE SEQUENCE [LARGE SCALE GENOMIC DNA]</scope>
    <source>
        <strain evidence="2 3">CCMP1335</strain>
    </source>
</reference>
<reference evidence="2 3" key="1">
    <citation type="journal article" date="2004" name="Science">
        <title>The genome of the diatom Thalassiosira pseudonana: ecology, evolution, and metabolism.</title>
        <authorList>
            <person name="Armbrust E.V."/>
            <person name="Berges J.A."/>
            <person name="Bowler C."/>
            <person name="Green B.R."/>
            <person name="Martinez D."/>
            <person name="Putnam N.H."/>
            <person name="Zhou S."/>
            <person name="Allen A.E."/>
            <person name="Apt K.E."/>
            <person name="Bechner M."/>
            <person name="Brzezinski M.A."/>
            <person name="Chaal B.K."/>
            <person name="Chiovitti A."/>
            <person name="Davis A.K."/>
            <person name="Demarest M.S."/>
            <person name="Detter J.C."/>
            <person name="Glavina T."/>
            <person name="Goodstein D."/>
            <person name="Hadi M.Z."/>
            <person name="Hellsten U."/>
            <person name="Hildebrand M."/>
            <person name="Jenkins B.D."/>
            <person name="Jurka J."/>
            <person name="Kapitonov V.V."/>
            <person name="Kroger N."/>
            <person name="Lau W.W."/>
            <person name="Lane T.W."/>
            <person name="Larimer F.W."/>
            <person name="Lippmeier J.C."/>
            <person name="Lucas S."/>
            <person name="Medina M."/>
            <person name="Montsant A."/>
            <person name="Obornik M."/>
            <person name="Parker M.S."/>
            <person name="Palenik B."/>
            <person name="Pazour G.J."/>
            <person name="Richardson P.M."/>
            <person name="Rynearson T.A."/>
            <person name="Saito M.A."/>
            <person name="Schwartz D.C."/>
            <person name="Thamatrakoln K."/>
            <person name="Valentin K."/>
            <person name="Vardi A."/>
            <person name="Wilkerson F.P."/>
            <person name="Rokhsar D.S."/>
        </authorList>
    </citation>
    <scope>NUCLEOTIDE SEQUENCE [LARGE SCALE GENOMIC DNA]</scope>
    <source>
        <strain evidence="2 3">CCMP1335</strain>
    </source>
</reference>
<gene>
    <name evidence="2" type="ORF">THAPSDRAFT_2107</name>
</gene>
<protein>
    <recommendedName>
        <fullName evidence="4">Transmembrane protein</fullName>
    </recommendedName>
</protein>
<organism evidence="2 3">
    <name type="scientific">Thalassiosira pseudonana</name>
    <name type="common">Marine diatom</name>
    <name type="synonym">Cyclotella nana</name>
    <dbReference type="NCBI Taxonomy" id="35128"/>
    <lineage>
        <taxon>Eukaryota</taxon>
        <taxon>Sar</taxon>
        <taxon>Stramenopiles</taxon>
        <taxon>Ochrophyta</taxon>
        <taxon>Bacillariophyta</taxon>
        <taxon>Coscinodiscophyceae</taxon>
        <taxon>Thalassiosirophycidae</taxon>
        <taxon>Thalassiosirales</taxon>
        <taxon>Thalassiosiraceae</taxon>
        <taxon>Thalassiosira</taxon>
    </lineage>
</organism>
<keyword evidence="1" id="KW-0472">Membrane</keyword>
<feature type="transmembrane region" description="Helical" evidence="1">
    <location>
        <begin position="339"/>
        <end position="362"/>
    </location>
</feature>
<dbReference type="eggNOG" id="ENOG502QYKS">
    <property type="taxonomic scope" value="Eukaryota"/>
</dbReference>
<name>B8BTE4_THAPS</name>
<evidence type="ECO:0000313" key="3">
    <source>
        <dbReference type="Proteomes" id="UP000001449"/>
    </source>
</evidence>
<proteinExistence type="predicted"/>
<accession>B8BTE4</accession>
<dbReference type="GeneID" id="7442197"/>
<dbReference type="EMBL" id="CM000639">
    <property type="protein sequence ID" value="EED94588.1"/>
    <property type="molecule type" value="Genomic_DNA"/>
</dbReference>
<keyword evidence="1" id="KW-0812">Transmembrane</keyword>
<dbReference type="Proteomes" id="UP000001449">
    <property type="component" value="Chromosome 2"/>
</dbReference>
<dbReference type="RefSeq" id="XP_002287145.1">
    <property type="nucleotide sequence ID" value="XM_002287109.1"/>
</dbReference>
<keyword evidence="3" id="KW-1185">Reference proteome</keyword>
<dbReference type="InParanoid" id="B8BTE4"/>
<evidence type="ECO:0008006" key="4">
    <source>
        <dbReference type="Google" id="ProtNLM"/>
    </source>
</evidence>
<keyword evidence="1" id="KW-1133">Transmembrane helix</keyword>
<dbReference type="AlphaFoldDB" id="B8BTE4"/>
<sequence>MGRVFATIYRVVLTSAAVAALILSILSATSCSFLDYDHQYKSTRYLQDGAVAGEPEIAETFGGTPTSRPANVIGGTPFVPTVYLEELKNEVKNGEDTILATITETTSTVLPEDTADVPGLDEAMNLGTLPTSGIDLSSNEVDQAEPVVINTSSGLGDMVGSNVTGMNDEVGGTQDNDAFGYTGNDDLNSNSSLSGFDFTNTGTADNQALNTGKATTEPDLIVQGSAGLFCEADDESITNIWKGSLKDSEAGINEESVNDQSEELARNGVIVATSFGVLMALILILELIFGWKVWCERWIVSLLAVAACMAQGITFLLFNSERYCDGNIVNEILNQKPCVIGQGGVFSVVALLLYALLIPLVCRVPQDDPYGLCCCRQQKDSYVKSGADENVDDLAVGGGGDDTTMSGRDHDASNWLSEQKKTEVEENGII</sequence>